<protein>
    <recommendedName>
        <fullName evidence="4">DUF4283 domain-containing protein</fullName>
    </recommendedName>
</protein>
<dbReference type="AlphaFoldDB" id="A0AAU9R856"/>
<reference evidence="2 3" key="1">
    <citation type="submission" date="2022-03" db="EMBL/GenBank/DDBJ databases">
        <authorList>
            <person name="Nunn A."/>
            <person name="Chopra R."/>
            <person name="Nunn A."/>
            <person name="Contreras Garrido A."/>
        </authorList>
    </citation>
    <scope>NUCLEOTIDE SEQUENCE [LARGE SCALE GENOMIC DNA]</scope>
</reference>
<evidence type="ECO:0000313" key="2">
    <source>
        <dbReference type="EMBL" id="CAH2035642.1"/>
    </source>
</evidence>
<organism evidence="2 3">
    <name type="scientific">Thlaspi arvense</name>
    <name type="common">Field penny-cress</name>
    <dbReference type="NCBI Taxonomy" id="13288"/>
    <lineage>
        <taxon>Eukaryota</taxon>
        <taxon>Viridiplantae</taxon>
        <taxon>Streptophyta</taxon>
        <taxon>Embryophyta</taxon>
        <taxon>Tracheophyta</taxon>
        <taxon>Spermatophyta</taxon>
        <taxon>Magnoliopsida</taxon>
        <taxon>eudicotyledons</taxon>
        <taxon>Gunneridae</taxon>
        <taxon>Pentapetalae</taxon>
        <taxon>rosids</taxon>
        <taxon>malvids</taxon>
        <taxon>Brassicales</taxon>
        <taxon>Brassicaceae</taxon>
        <taxon>Thlaspideae</taxon>
        <taxon>Thlaspi</taxon>
    </lineage>
</organism>
<sequence length="105" mass="11337">MGPPALPDSDLPKCSPQTQSVEGPKRWSGVVEGETSFQEISKPVFVLEGGTETVVLPPEIIEDDAPLWKSFVVGYFIGEAPHNGKIHATVNRIWAVSGNPIKIDV</sequence>
<evidence type="ECO:0000313" key="3">
    <source>
        <dbReference type="Proteomes" id="UP000836841"/>
    </source>
</evidence>
<evidence type="ECO:0000256" key="1">
    <source>
        <dbReference type="SAM" id="MobiDB-lite"/>
    </source>
</evidence>
<name>A0AAU9R856_THLAR</name>
<keyword evidence="3" id="KW-1185">Reference proteome</keyword>
<accession>A0AAU9R856</accession>
<proteinExistence type="predicted"/>
<feature type="region of interest" description="Disordered" evidence="1">
    <location>
        <begin position="1"/>
        <end position="27"/>
    </location>
</feature>
<dbReference type="Proteomes" id="UP000836841">
    <property type="component" value="Chromosome 1"/>
</dbReference>
<gene>
    <name evidence="2" type="ORF">TAV2_LOCUS1119</name>
</gene>
<evidence type="ECO:0008006" key="4">
    <source>
        <dbReference type="Google" id="ProtNLM"/>
    </source>
</evidence>
<dbReference type="EMBL" id="OU466857">
    <property type="protein sequence ID" value="CAH2035642.1"/>
    <property type="molecule type" value="Genomic_DNA"/>
</dbReference>